<dbReference type="PANTHER" id="PTHR43625">
    <property type="entry name" value="AFLATOXIN B1 ALDEHYDE REDUCTASE"/>
    <property type="match status" value="1"/>
</dbReference>
<feature type="domain" description="NADP-dependent oxidoreductase" evidence="2">
    <location>
        <begin position="17"/>
        <end position="334"/>
    </location>
</feature>
<name>A0A4Y9YPG4_9AGAM</name>
<dbReference type="AlphaFoldDB" id="A0A4Y9YPG4"/>
<evidence type="ECO:0000259" key="2">
    <source>
        <dbReference type="Pfam" id="PF00248"/>
    </source>
</evidence>
<keyword evidence="4" id="KW-1185">Reference proteome</keyword>
<accession>A0A4Y9YPG4</accession>
<dbReference type="EMBL" id="SEOQ01000440">
    <property type="protein sequence ID" value="TFY62929.1"/>
    <property type="molecule type" value="Genomic_DNA"/>
</dbReference>
<dbReference type="InterPro" id="IPR036812">
    <property type="entry name" value="NAD(P)_OxRdtase_dom_sf"/>
</dbReference>
<dbReference type="PANTHER" id="PTHR43625:SF40">
    <property type="entry name" value="ALDO-KETO REDUCTASE YAKC [NADP(+)]"/>
    <property type="match status" value="1"/>
</dbReference>
<dbReference type="Pfam" id="PF00248">
    <property type="entry name" value="Aldo_ket_red"/>
    <property type="match status" value="1"/>
</dbReference>
<keyword evidence="1" id="KW-0560">Oxidoreductase</keyword>
<proteinExistence type="predicted"/>
<dbReference type="STRING" id="205917.A0A4Y9YPG4"/>
<dbReference type="InterPro" id="IPR023210">
    <property type="entry name" value="NADP_OxRdtase_dom"/>
</dbReference>
<dbReference type="InterPro" id="IPR050791">
    <property type="entry name" value="Aldo-Keto_reductase"/>
</dbReference>
<reference evidence="3 4" key="1">
    <citation type="submission" date="2019-02" db="EMBL/GenBank/DDBJ databases">
        <title>Genome sequencing of the rare red list fungi Dentipellis fragilis.</title>
        <authorList>
            <person name="Buettner E."/>
            <person name="Kellner H."/>
        </authorList>
    </citation>
    <scope>NUCLEOTIDE SEQUENCE [LARGE SCALE GENOMIC DNA]</scope>
    <source>
        <strain evidence="3 4">DSM 105465</strain>
    </source>
</reference>
<dbReference type="GO" id="GO:0005737">
    <property type="term" value="C:cytoplasm"/>
    <property type="evidence" value="ECO:0007669"/>
    <property type="project" value="TreeGrafter"/>
</dbReference>
<protein>
    <recommendedName>
        <fullName evidence="2">NADP-dependent oxidoreductase domain-containing protein</fullName>
    </recommendedName>
</protein>
<dbReference type="OrthoDB" id="37537at2759"/>
<evidence type="ECO:0000256" key="1">
    <source>
        <dbReference type="ARBA" id="ARBA00023002"/>
    </source>
</evidence>
<dbReference type="Proteomes" id="UP000298327">
    <property type="component" value="Unassembled WGS sequence"/>
</dbReference>
<evidence type="ECO:0000313" key="3">
    <source>
        <dbReference type="EMBL" id="TFY62929.1"/>
    </source>
</evidence>
<evidence type="ECO:0000313" key="4">
    <source>
        <dbReference type="Proteomes" id="UP000298327"/>
    </source>
</evidence>
<dbReference type="Gene3D" id="3.20.20.100">
    <property type="entry name" value="NADP-dependent oxidoreductase domain"/>
    <property type="match status" value="1"/>
</dbReference>
<dbReference type="SUPFAM" id="SSF51430">
    <property type="entry name" value="NAD(P)-linked oxidoreductase"/>
    <property type="match status" value="1"/>
</dbReference>
<organism evidence="3 4">
    <name type="scientific">Dentipellis fragilis</name>
    <dbReference type="NCBI Taxonomy" id="205917"/>
    <lineage>
        <taxon>Eukaryota</taxon>
        <taxon>Fungi</taxon>
        <taxon>Dikarya</taxon>
        <taxon>Basidiomycota</taxon>
        <taxon>Agaricomycotina</taxon>
        <taxon>Agaricomycetes</taxon>
        <taxon>Russulales</taxon>
        <taxon>Hericiaceae</taxon>
        <taxon>Dentipellis</taxon>
    </lineage>
</organism>
<comment type="caution">
    <text evidence="3">The sequence shown here is derived from an EMBL/GenBank/DDBJ whole genome shotgun (WGS) entry which is preliminary data.</text>
</comment>
<gene>
    <name evidence="3" type="ORF">EVG20_g6525</name>
</gene>
<dbReference type="GO" id="GO:0016491">
    <property type="term" value="F:oxidoreductase activity"/>
    <property type="evidence" value="ECO:0007669"/>
    <property type="project" value="UniProtKB-KW"/>
</dbReference>
<sequence length="359" mass="39649">MPQLPTRKIGNTEVTAMGYGAMGIAAYYGQVMPDEERLKVLDALYERGCTNWDTANSYGDSEELIGRWFTRTGKRKDIFIATKVGARPPSGKIVDGDPEYIHQAFEKTISRLGVEHIDLLYLHRADPTVPIEVRIPHTPSHTVNPLTHRPENHLCHGRLRKIRISPRAGRVKYLGLSEVSVSTLRRAHAVHPISALQVEYSPFTLDIEDPRVGLLAAARELGITIIAYSPLGRGLLTGRYKGPEDFEETDFRRGVPRFTKENFPRILQVARDLEAVGAKHGASAGQVALAWLLAQGDDVIPIPGTRSIANLDANLGALKLKLSPEEVQAVRRIAEEADVPGDRYPLALQVVLFADTPPL</sequence>